<evidence type="ECO:0000256" key="1">
    <source>
        <dbReference type="SAM" id="Phobius"/>
    </source>
</evidence>
<evidence type="ECO:0000313" key="3">
    <source>
        <dbReference type="Proteomes" id="UP000602124"/>
    </source>
</evidence>
<organism evidence="2 3">
    <name type="scientific">Devosia sediminis</name>
    <dbReference type="NCBI Taxonomy" id="2798801"/>
    <lineage>
        <taxon>Bacteria</taxon>
        <taxon>Pseudomonadati</taxon>
        <taxon>Pseudomonadota</taxon>
        <taxon>Alphaproteobacteria</taxon>
        <taxon>Hyphomicrobiales</taxon>
        <taxon>Devosiaceae</taxon>
        <taxon>Devosia</taxon>
    </lineage>
</organism>
<sequence>MKDVILWQRAEGGLVFIAGLVLFSLSGSDLAWFLALPVFFAPDLSFLAYGLGPRWGSWVYNTVHVYAFGLVLLALGMLAAQPLLVGLGALWLAHSGFDRMLGYGLKSEASFQDTHLGRIGKRG</sequence>
<dbReference type="EMBL" id="JAEKMH010000004">
    <property type="protein sequence ID" value="MBJ3786238.1"/>
    <property type="molecule type" value="Genomic_DNA"/>
</dbReference>
<keyword evidence="1" id="KW-0812">Transmembrane</keyword>
<dbReference type="Proteomes" id="UP000602124">
    <property type="component" value="Unassembled WGS sequence"/>
</dbReference>
<feature type="transmembrane region" description="Helical" evidence="1">
    <location>
        <begin position="63"/>
        <end position="93"/>
    </location>
</feature>
<dbReference type="RefSeq" id="WP_198877444.1">
    <property type="nucleotide sequence ID" value="NZ_JAEKMH010000004.1"/>
</dbReference>
<accession>A0A934J0X0</accession>
<dbReference type="AlphaFoldDB" id="A0A934J0X0"/>
<keyword evidence="1" id="KW-0472">Membrane</keyword>
<protein>
    <submittedName>
        <fullName evidence="2">DUF4260 domain-containing protein</fullName>
    </submittedName>
</protein>
<dbReference type="Pfam" id="PF14079">
    <property type="entry name" value="DUF4260"/>
    <property type="match status" value="1"/>
</dbReference>
<name>A0A934J0X0_9HYPH</name>
<evidence type="ECO:0000313" key="2">
    <source>
        <dbReference type="EMBL" id="MBJ3786238.1"/>
    </source>
</evidence>
<keyword evidence="1" id="KW-1133">Transmembrane helix</keyword>
<comment type="caution">
    <text evidence="2">The sequence shown here is derived from an EMBL/GenBank/DDBJ whole genome shotgun (WGS) entry which is preliminary data.</text>
</comment>
<gene>
    <name evidence="2" type="ORF">JEQ47_16055</name>
</gene>
<reference evidence="2" key="1">
    <citation type="submission" date="2020-12" db="EMBL/GenBank/DDBJ databases">
        <title>Devosia sp. MSA67 isolated from Mo River.</title>
        <authorList>
            <person name="Ma F."/>
            <person name="Zi Z."/>
        </authorList>
    </citation>
    <scope>NUCLEOTIDE SEQUENCE</scope>
    <source>
        <strain evidence="2">MSA67</strain>
    </source>
</reference>
<dbReference type="InterPro" id="IPR025356">
    <property type="entry name" value="DUF4260"/>
</dbReference>
<proteinExistence type="predicted"/>
<keyword evidence="3" id="KW-1185">Reference proteome</keyword>